<reference evidence="2" key="1">
    <citation type="submission" date="2021-10" db="EMBL/GenBank/DDBJ databases">
        <title>Melipona bicolor Genome sequencing and assembly.</title>
        <authorList>
            <person name="Araujo N.S."/>
            <person name="Arias M.C."/>
        </authorList>
    </citation>
    <scope>NUCLEOTIDE SEQUENCE</scope>
    <source>
        <strain evidence="2">USP_2M_L1-L4_2017</strain>
        <tissue evidence="2">Whole body</tissue>
    </source>
</reference>
<dbReference type="Proteomes" id="UP001177670">
    <property type="component" value="Unassembled WGS sequence"/>
</dbReference>
<organism evidence="2 3">
    <name type="scientific">Melipona bicolor</name>
    <dbReference type="NCBI Taxonomy" id="60889"/>
    <lineage>
        <taxon>Eukaryota</taxon>
        <taxon>Metazoa</taxon>
        <taxon>Ecdysozoa</taxon>
        <taxon>Arthropoda</taxon>
        <taxon>Hexapoda</taxon>
        <taxon>Insecta</taxon>
        <taxon>Pterygota</taxon>
        <taxon>Neoptera</taxon>
        <taxon>Endopterygota</taxon>
        <taxon>Hymenoptera</taxon>
        <taxon>Apocrita</taxon>
        <taxon>Aculeata</taxon>
        <taxon>Apoidea</taxon>
        <taxon>Anthophila</taxon>
        <taxon>Apidae</taxon>
        <taxon>Melipona</taxon>
    </lineage>
</organism>
<accession>A0AA40G0X3</accession>
<keyword evidence="3" id="KW-1185">Reference proteome</keyword>
<protein>
    <submittedName>
        <fullName evidence="2">Uncharacterized protein</fullName>
    </submittedName>
</protein>
<comment type="caution">
    <text evidence="2">The sequence shown here is derived from an EMBL/GenBank/DDBJ whole genome shotgun (WGS) entry which is preliminary data.</text>
</comment>
<dbReference type="AlphaFoldDB" id="A0AA40G0X3"/>
<evidence type="ECO:0000256" key="1">
    <source>
        <dbReference type="SAM" id="MobiDB-lite"/>
    </source>
</evidence>
<gene>
    <name evidence="2" type="ORF">K0M31_020157</name>
</gene>
<proteinExistence type="predicted"/>
<sequence>MKYSPQQQQQKERKSESDVCSIDAATPNRAARRHSTSTECKNLSSSSARSAICRSPSTGMFAWMRVFRLASMLHQVGC</sequence>
<evidence type="ECO:0000313" key="2">
    <source>
        <dbReference type="EMBL" id="KAK1129024.1"/>
    </source>
</evidence>
<dbReference type="EMBL" id="JAHYIQ010000009">
    <property type="protein sequence ID" value="KAK1129024.1"/>
    <property type="molecule type" value="Genomic_DNA"/>
</dbReference>
<evidence type="ECO:0000313" key="3">
    <source>
        <dbReference type="Proteomes" id="UP001177670"/>
    </source>
</evidence>
<name>A0AA40G0X3_9HYME</name>
<feature type="region of interest" description="Disordered" evidence="1">
    <location>
        <begin position="1"/>
        <end position="38"/>
    </location>
</feature>